<accession>A0ABV5I0D4</accession>
<keyword evidence="4 15" id="KW-0378">Hydrolase</keyword>
<evidence type="ECO:0000256" key="16">
    <source>
        <dbReference type="SAM" id="MobiDB-lite"/>
    </source>
</evidence>
<evidence type="ECO:0000256" key="8">
    <source>
        <dbReference type="ARBA" id="ARBA00023125"/>
    </source>
</evidence>
<sequence length="1131" mass="122335">MTAPHPASVAQIAAARPDRSTWLSANAGSGKTRVLTNRVARLLLDGVNPQHILCLTYTKAAASEMQIRLFDTLGTWAMMPDDDLAAALDTLGHEGETGPDTMRRARRLFAQAIETPGGLRIQTIHAFCASLLRRFPLEAGVTPDFAEIDDQTARLLRADIIEQIAAGPEAPVLAALARHHADESLDRLAMDILARQADFAAAPDDAALCAALDQPGDLSRERIAAQVFLGSERALLDRLLPVLRGSSANDVKAADRLATLATLDFDALPVLEGVFLTGASAKAPFSAKIGSFPTKAAREALAPVMDEIEHWMARVETAREARLALLTVERTRALHDFAQVFLRLYSAAKQRRGLLDFDDLILRARDLLTDPSVAAWVLYRLDGGIDHILVDEAQDTSPVQWQVIERLAQEFTAGEGARADIRRTLFVVGDRKQSIYSFQGADAREFDRMRRAFSLRLEATGTPLQQRRLDYSFRSSQAILRAVDTCLSGAEDSGFAPDQSHIAFFDAMPGRVDLWPPVATPDAPEQPPWHRPVDIPAETDPSVILARRIADHIRAALDAGTALPERDAPGGARRMRAGDVLILVRSRSRLFHEIIRACKSADLPVAGADRLKVGGELAVRDLAALLSFLATGDDDLALATALRSPLFGLTEAQLFDLAADRGRRTLWDALRTARADHPETCAILDDLRDHADFLRPFDLIERTLTRHDGRRRLLARLGPEAEDGIDALLAQAMTYEGRAVSSLTGFLVWMETDEMEIKRQMDSAGDRIRVMTVHGAKGLEAPVVILPQTGKWNAPAPPAIVTHAGTPFWRGPKDGMPDTLAAAAEEGQAAQLAERDRLLYVAMTRAEKWLIVAAAGDLGRDGAAWHDRISAGLDTAGARAHPFPTGDGLRLETGTWPETVPEPARDMPRTETVLDPLFAAHAPAHDTAPATLSPSDLGGATTLPGEGGLDEDAAKRRGTQVHRLLEILPPLPAADRPAAARTLLAHGPDAATEDEIARRLAEAEKVLSGASLAHLFTADALAEVPVSTPLDALGGRRIHGVIDRLILAPDRVLAVDFKTNATLPERPEDTPEGLLRQMGAYAHALAAIYPDREVETALLWTRTATLMPLPHALVSAALMRAGQLDAGGRAT</sequence>
<evidence type="ECO:0000256" key="5">
    <source>
        <dbReference type="ARBA" id="ARBA00022806"/>
    </source>
</evidence>
<evidence type="ECO:0000259" key="17">
    <source>
        <dbReference type="PROSITE" id="PS51198"/>
    </source>
</evidence>
<dbReference type="Gene3D" id="1.10.486.10">
    <property type="entry name" value="PCRA, domain 4"/>
    <property type="match status" value="1"/>
</dbReference>
<feature type="region of interest" description="Disordered" evidence="16">
    <location>
        <begin position="883"/>
        <end position="906"/>
    </location>
</feature>
<dbReference type="SUPFAM" id="SSF52540">
    <property type="entry name" value="P-loop containing nucleoside triphosphate hydrolases"/>
    <property type="match status" value="1"/>
</dbReference>
<dbReference type="InterPro" id="IPR014017">
    <property type="entry name" value="DNA_helicase_UvrD-like_C"/>
</dbReference>
<dbReference type="PANTHER" id="PTHR11070:SF2">
    <property type="entry name" value="ATP-DEPENDENT DNA HELICASE SRS2"/>
    <property type="match status" value="1"/>
</dbReference>
<dbReference type="PROSITE" id="PS51217">
    <property type="entry name" value="UVRD_HELICASE_CTER"/>
    <property type="match status" value="1"/>
</dbReference>
<evidence type="ECO:0000256" key="1">
    <source>
        <dbReference type="ARBA" id="ARBA00022722"/>
    </source>
</evidence>
<gene>
    <name evidence="19" type="primary">addA</name>
    <name evidence="19" type="ORF">ACFFU4_10410</name>
</gene>
<keyword evidence="2 15" id="KW-0547">Nucleotide-binding</keyword>
<keyword evidence="3" id="KW-0227">DNA damage</keyword>
<evidence type="ECO:0000313" key="19">
    <source>
        <dbReference type="EMBL" id="MFB9150160.1"/>
    </source>
</evidence>
<proteinExistence type="predicted"/>
<comment type="catalytic activity">
    <reaction evidence="14">
        <text>ATP + H2O = ADP + phosphate + H(+)</text>
        <dbReference type="Rhea" id="RHEA:13065"/>
        <dbReference type="ChEBI" id="CHEBI:15377"/>
        <dbReference type="ChEBI" id="CHEBI:15378"/>
        <dbReference type="ChEBI" id="CHEBI:30616"/>
        <dbReference type="ChEBI" id="CHEBI:43474"/>
        <dbReference type="ChEBI" id="CHEBI:456216"/>
        <dbReference type="EC" id="5.6.2.4"/>
    </reaction>
</comment>
<feature type="domain" description="UvrD-like helicase ATP-binding" evidence="17">
    <location>
        <begin position="4"/>
        <end position="476"/>
    </location>
</feature>
<keyword evidence="7 15" id="KW-0067">ATP-binding</keyword>
<evidence type="ECO:0000256" key="10">
    <source>
        <dbReference type="ARBA" id="ARBA00023235"/>
    </source>
</evidence>
<evidence type="ECO:0000256" key="6">
    <source>
        <dbReference type="ARBA" id="ARBA00022839"/>
    </source>
</evidence>
<dbReference type="InterPro" id="IPR011604">
    <property type="entry name" value="PDDEXK-like_dom_sf"/>
</dbReference>
<feature type="region of interest" description="Disordered" evidence="16">
    <location>
        <begin position="928"/>
        <end position="949"/>
    </location>
</feature>
<evidence type="ECO:0000256" key="12">
    <source>
        <dbReference type="ARBA" id="ARBA00034808"/>
    </source>
</evidence>
<dbReference type="EMBL" id="JBHMEC010000015">
    <property type="protein sequence ID" value="MFB9150160.1"/>
    <property type="molecule type" value="Genomic_DNA"/>
</dbReference>
<keyword evidence="1" id="KW-0540">Nuclease</keyword>
<evidence type="ECO:0000256" key="15">
    <source>
        <dbReference type="PROSITE-ProRule" id="PRU00560"/>
    </source>
</evidence>
<dbReference type="PROSITE" id="PS51198">
    <property type="entry name" value="UVRD_HELICASE_ATP_BIND"/>
    <property type="match status" value="1"/>
</dbReference>
<keyword evidence="5 15" id="KW-0347">Helicase</keyword>
<evidence type="ECO:0000259" key="18">
    <source>
        <dbReference type="PROSITE" id="PS51217"/>
    </source>
</evidence>
<dbReference type="InterPro" id="IPR014016">
    <property type="entry name" value="UvrD-like_ATP-bd"/>
</dbReference>
<dbReference type="InterPro" id="IPR014151">
    <property type="entry name" value="DNA_helicase_AddA"/>
</dbReference>
<dbReference type="InterPro" id="IPR011335">
    <property type="entry name" value="Restrct_endonuc-II-like"/>
</dbReference>
<dbReference type="Gene3D" id="3.40.50.300">
    <property type="entry name" value="P-loop containing nucleotide triphosphate hydrolases"/>
    <property type="match status" value="4"/>
</dbReference>
<protein>
    <recommendedName>
        <fullName evidence="12">DNA 3'-5' helicase</fullName>
        <ecNumber evidence="12">5.6.2.4</ecNumber>
    </recommendedName>
    <alternativeName>
        <fullName evidence="13">DNA 3'-5' helicase II</fullName>
    </alternativeName>
</protein>
<dbReference type="Pfam" id="PF12705">
    <property type="entry name" value="PDDEXK_1"/>
    <property type="match status" value="1"/>
</dbReference>
<evidence type="ECO:0000256" key="3">
    <source>
        <dbReference type="ARBA" id="ARBA00022763"/>
    </source>
</evidence>
<dbReference type="Gene3D" id="3.90.320.10">
    <property type="match status" value="1"/>
</dbReference>
<evidence type="ECO:0000256" key="7">
    <source>
        <dbReference type="ARBA" id="ARBA00022840"/>
    </source>
</evidence>
<comment type="catalytic activity">
    <reaction evidence="11">
        <text>Couples ATP hydrolysis with the unwinding of duplex DNA by translocating in the 3'-5' direction.</text>
        <dbReference type="EC" id="5.6.2.4"/>
    </reaction>
</comment>
<dbReference type="PANTHER" id="PTHR11070">
    <property type="entry name" value="UVRD / RECB / PCRA DNA HELICASE FAMILY MEMBER"/>
    <property type="match status" value="1"/>
</dbReference>
<evidence type="ECO:0000256" key="11">
    <source>
        <dbReference type="ARBA" id="ARBA00034617"/>
    </source>
</evidence>
<dbReference type="Pfam" id="PF13361">
    <property type="entry name" value="UvrD_C"/>
    <property type="match status" value="1"/>
</dbReference>
<dbReference type="GO" id="GO:0004386">
    <property type="term" value="F:helicase activity"/>
    <property type="evidence" value="ECO:0007669"/>
    <property type="project" value="UniProtKB-KW"/>
</dbReference>
<dbReference type="RefSeq" id="WP_377069702.1">
    <property type="nucleotide sequence ID" value="NZ_JBHMEC010000015.1"/>
</dbReference>
<evidence type="ECO:0000256" key="4">
    <source>
        <dbReference type="ARBA" id="ARBA00022801"/>
    </source>
</evidence>
<keyword evidence="8" id="KW-0238">DNA-binding</keyword>
<evidence type="ECO:0000313" key="20">
    <source>
        <dbReference type="Proteomes" id="UP001589670"/>
    </source>
</evidence>
<organism evidence="19 20">
    <name type="scientific">Roseovarius ramblicola</name>
    <dbReference type="NCBI Taxonomy" id="2022336"/>
    <lineage>
        <taxon>Bacteria</taxon>
        <taxon>Pseudomonadati</taxon>
        <taxon>Pseudomonadota</taxon>
        <taxon>Alphaproteobacteria</taxon>
        <taxon>Rhodobacterales</taxon>
        <taxon>Roseobacteraceae</taxon>
        <taxon>Roseovarius</taxon>
    </lineage>
</organism>
<dbReference type="SUPFAM" id="SSF52980">
    <property type="entry name" value="Restriction endonuclease-like"/>
    <property type="match status" value="1"/>
</dbReference>
<dbReference type="InterPro" id="IPR027417">
    <property type="entry name" value="P-loop_NTPase"/>
</dbReference>
<evidence type="ECO:0000256" key="14">
    <source>
        <dbReference type="ARBA" id="ARBA00048988"/>
    </source>
</evidence>
<dbReference type="NCBIfam" id="TIGR02784">
    <property type="entry name" value="addA_alphas"/>
    <property type="match status" value="1"/>
</dbReference>
<evidence type="ECO:0000256" key="9">
    <source>
        <dbReference type="ARBA" id="ARBA00023204"/>
    </source>
</evidence>
<keyword evidence="6" id="KW-0269">Exonuclease</keyword>
<reference evidence="19 20" key="1">
    <citation type="submission" date="2024-09" db="EMBL/GenBank/DDBJ databases">
        <authorList>
            <person name="Sun Q."/>
            <person name="Mori K."/>
        </authorList>
    </citation>
    <scope>NUCLEOTIDE SEQUENCE [LARGE SCALE GENOMIC DNA]</scope>
    <source>
        <strain evidence="19 20">CECT 9424</strain>
    </source>
</reference>
<dbReference type="InterPro" id="IPR038726">
    <property type="entry name" value="PDDEXK_AddAB-type"/>
</dbReference>
<keyword evidence="9" id="KW-0234">DNA repair</keyword>
<comment type="caution">
    <text evidence="19">The sequence shown here is derived from an EMBL/GenBank/DDBJ whole genome shotgun (WGS) entry which is preliminary data.</text>
</comment>
<dbReference type="Pfam" id="PF00580">
    <property type="entry name" value="UvrD-helicase"/>
    <property type="match status" value="1"/>
</dbReference>
<keyword evidence="10" id="KW-0413">Isomerase</keyword>
<evidence type="ECO:0000256" key="13">
    <source>
        <dbReference type="ARBA" id="ARBA00034923"/>
    </source>
</evidence>
<evidence type="ECO:0000256" key="2">
    <source>
        <dbReference type="ARBA" id="ARBA00022741"/>
    </source>
</evidence>
<keyword evidence="20" id="KW-1185">Reference proteome</keyword>
<dbReference type="Proteomes" id="UP001589670">
    <property type="component" value="Unassembled WGS sequence"/>
</dbReference>
<feature type="binding site" evidence="15">
    <location>
        <begin position="25"/>
        <end position="32"/>
    </location>
    <ligand>
        <name>ATP</name>
        <dbReference type="ChEBI" id="CHEBI:30616"/>
    </ligand>
</feature>
<dbReference type="InterPro" id="IPR000212">
    <property type="entry name" value="DNA_helicase_UvrD/REP"/>
</dbReference>
<dbReference type="EC" id="5.6.2.4" evidence="12"/>
<name>A0ABV5I0D4_9RHOB</name>
<feature type="domain" description="UvrD-like helicase C-terminal" evidence="18">
    <location>
        <begin position="502"/>
        <end position="778"/>
    </location>
</feature>